<organism evidence="1 2">
    <name type="scientific">Brachionus plicatilis</name>
    <name type="common">Marine rotifer</name>
    <name type="synonym">Brachionus muelleri</name>
    <dbReference type="NCBI Taxonomy" id="10195"/>
    <lineage>
        <taxon>Eukaryota</taxon>
        <taxon>Metazoa</taxon>
        <taxon>Spiralia</taxon>
        <taxon>Gnathifera</taxon>
        <taxon>Rotifera</taxon>
        <taxon>Eurotatoria</taxon>
        <taxon>Monogononta</taxon>
        <taxon>Pseudotrocha</taxon>
        <taxon>Ploima</taxon>
        <taxon>Brachionidae</taxon>
        <taxon>Brachionus</taxon>
    </lineage>
</organism>
<accession>A0A3M7QK74</accession>
<dbReference type="Proteomes" id="UP000276133">
    <property type="component" value="Unassembled WGS sequence"/>
</dbReference>
<protein>
    <submittedName>
        <fullName evidence="1">Uncharacterized protein</fullName>
    </submittedName>
</protein>
<name>A0A3M7QK74_BRAPC</name>
<keyword evidence="2" id="KW-1185">Reference proteome</keyword>
<sequence>MLLKKLVNVACVPFAFVSSLRGLVELGGGLGKTLVGLFQIILDQLDPSLQSGHFQLGLNKNEKMWFEVALLQILLPIQNLHILGAFFPRQARAYFFPARPWTLQALP</sequence>
<dbReference type="AlphaFoldDB" id="A0A3M7QK74"/>
<evidence type="ECO:0000313" key="2">
    <source>
        <dbReference type="Proteomes" id="UP000276133"/>
    </source>
</evidence>
<gene>
    <name evidence="1" type="ORF">BpHYR1_013211</name>
</gene>
<proteinExistence type="predicted"/>
<comment type="caution">
    <text evidence="1">The sequence shown here is derived from an EMBL/GenBank/DDBJ whole genome shotgun (WGS) entry which is preliminary data.</text>
</comment>
<dbReference type="EMBL" id="REGN01005836">
    <property type="protein sequence ID" value="RNA11836.1"/>
    <property type="molecule type" value="Genomic_DNA"/>
</dbReference>
<reference evidence="1 2" key="1">
    <citation type="journal article" date="2018" name="Sci. Rep.">
        <title>Genomic signatures of local adaptation to the degree of environmental predictability in rotifers.</title>
        <authorList>
            <person name="Franch-Gras L."/>
            <person name="Hahn C."/>
            <person name="Garcia-Roger E.M."/>
            <person name="Carmona M.J."/>
            <person name="Serra M."/>
            <person name="Gomez A."/>
        </authorList>
    </citation>
    <scope>NUCLEOTIDE SEQUENCE [LARGE SCALE GENOMIC DNA]</scope>
    <source>
        <strain evidence="1">HYR1</strain>
    </source>
</reference>
<evidence type="ECO:0000313" key="1">
    <source>
        <dbReference type="EMBL" id="RNA11836.1"/>
    </source>
</evidence>